<evidence type="ECO:0000256" key="6">
    <source>
        <dbReference type="ARBA" id="ARBA00023163"/>
    </source>
</evidence>
<dbReference type="InterPro" id="IPR050224">
    <property type="entry name" value="TALE_homeobox"/>
</dbReference>
<evidence type="ECO:0000259" key="10">
    <source>
        <dbReference type="PROSITE" id="PS50071"/>
    </source>
</evidence>
<dbReference type="SMART" id="SM00574">
    <property type="entry name" value="POX"/>
    <property type="match status" value="1"/>
</dbReference>
<evidence type="ECO:0000256" key="8">
    <source>
        <dbReference type="PROSITE-ProRule" id="PRU00108"/>
    </source>
</evidence>
<evidence type="ECO:0000256" key="3">
    <source>
        <dbReference type="ARBA" id="ARBA00023015"/>
    </source>
</evidence>
<dbReference type="GeneID" id="107762402"/>
<evidence type="ECO:0000256" key="5">
    <source>
        <dbReference type="ARBA" id="ARBA00023155"/>
    </source>
</evidence>
<dbReference type="FunFam" id="1.10.10.60:FF:000117">
    <property type="entry name" value="BEL1-like homeodomain protein 9"/>
    <property type="match status" value="1"/>
</dbReference>
<dbReference type="KEGG" id="nta:107762402"/>
<dbReference type="SMR" id="A0A1S3X8A1"/>
<feature type="region of interest" description="Disordered" evidence="9">
    <location>
        <begin position="375"/>
        <end position="432"/>
    </location>
</feature>
<organism evidence="11 12">
    <name type="scientific">Nicotiana tabacum</name>
    <name type="common">Common tobacco</name>
    <dbReference type="NCBI Taxonomy" id="4097"/>
    <lineage>
        <taxon>Eukaryota</taxon>
        <taxon>Viridiplantae</taxon>
        <taxon>Streptophyta</taxon>
        <taxon>Embryophyta</taxon>
        <taxon>Tracheophyta</taxon>
        <taxon>Spermatophyta</taxon>
        <taxon>Magnoliopsida</taxon>
        <taxon>eudicotyledons</taxon>
        <taxon>Gunneridae</taxon>
        <taxon>Pentapetalae</taxon>
        <taxon>asterids</taxon>
        <taxon>lamiids</taxon>
        <taxon>Solanales</taxon>
        <taxon>Solanaceae</taxon>
        <taxon>Nicotianoideae</taxon>
        <taxon>Nicotianeae</taxon>
        <taxon>Nicotiana</taxon>
    </lineage>
</organism>
<dbReference type="InterPro" id="IPR001356">
    <property type="entry name" value="HD"/>
</dbReference>
<dbReference type="Pfam" id="PF05920">
    <property type="entry name" value="Homeobox_KN"/>
    <property type="match status" value="1"/>
</dbReference>
<keyword evidence="3" id="KW-0805">Transcription regulation</keyword>
<evidence type="ECO:0000256" key="9">
    <source>
        <dbReference type="SAM" id="MobiDB-lite"/>
    </source>
</evidence>
<evidence type="ECO:0000313" key="12">
    <source>
        <dbReference type="RefSeq" id="XP_016436245.1"/>
    </source>
</evidence>
<feature type="domain" description="Homeobox" evidence="10">
    <location>
        <begin position="300"/>
        <end position="363"/>
    </location>
</feature>
<dbReference type="OrthoDB" id="10056939at2759"/>
<keyword evidence="4 8" id="KW-0238">DNA-binding</keyword>
<dbReference type="Gene3D" id="1.10.10.60">
    <property type="entry name" value="Homeodomain-like"/>
    <property type="match status" value="1"/>
</dbReference>
<dbReference type="GO" id="GO:0005634">
    <property type="term" value="C:nucleus"/>
    <property type="evidence" value="ECO:0000318"/>
    <property type="project" value="GO_Central"/>
</dbReference>
<dbReference type="InterPro" id="IPR008422">
    <property type="entry name" value="KN_HD"/>
</dbReference>
<comment type="subcellular location">
    <subcellularLocation>
        <location evidence="1 8">Nucleus</location>
    </subcellularLocation>
</comment>
<reference evidence="11" key="1">
    <citation type="journal article" date="2014" name="Nat. Commun.">
        <title>The tobacco genome sequence and its comparison with those of tomato and potato.</title>
        <authorList>
            <person name="Sierro N."/>
            <person name="Battey J.N."/>
            <person name="Ouadi S."/>
            <person name="Bakaher N."/>
            <person name="Bovet L."/>
            <person name="Willig A."/>
            <person name="Goepfert S."/>
            <person name="Peitsch M.C."/>
            <person name="Ivanov N.V."/>
        </authorList>
    </citation>
    <scope>NUCLEOTIDE SEQUENCE [LARGE SCALE GENOMIC DNA]</scope>
</reference>
<reference evidence="12" key="2">
    <citation type="submission" date="2025-08" db="UniProtKB">
        <authorList>
            <consortium name="RefSeq"/>
        </authorList>
    </citation>
    <scope>IDENTIFICATION</scope>
    <source>
        <tissue evidence="12">Leaf</tissue>
    </source>
</reference>
<dbReference type="RefSeq" id="XP_016436245.1">
    <property type="nucleotide sequence ID" value="XM_016580759.1"/>
</dbReference>
<dbReference type="SUPFAM" id="SSF46689">
    <property type="entry name" value="Homeodomain-like"/>
    <property type="match status" value="1"/>
</dbReference>
<keyword evidence="11" id="KW-1185">Reference proteome</keyword>
<dbReference type="GO" id="GO:0006355">
    <property type="term" value="P:regulation of DNA-templated transcription"/>
    <property type="evidence" value="ECO:0007669"/>
    <property type="project" value="InterPro"/>
</dbReference>
<dbReference type="Pfam" id="PF07526">
    <property type="entry name" value="POX"/>
    <property type="match status" value="1"/>
</dbReference>
<dbReference type="GO" id="GO:0003677">
    <property type="term" value="F:DNA binding"/>
    <property type="evidence" value="ECO:0007669"/>
    <property type="project" value="UniProtKB-UniRule"/>
</dbReference>
<keyword evidence="5 8" id="KW-0371">Homeobox</keyword>
<dbReference type="PaxDb" id="4097-A0A1S3X8A1"/>
<proteinExistence type="inferred from homology"/>
<dbReference type="SMART" id="SM00389">
    <property type="entry name" value="HOX"/>
    <property type="match status" value="1"/>
</dbReference>
<dbReference type="RefSeq" id="XP_016436245.1">
    <property type="nucleotide sequence ID" value="XM_016580759.2"/>
</dbReference>
<feature type="compositionally biased region" description="Polar residues" evidence="9">
    <location>
        <begin position="399"/>
        <end position="415"/>
    </location>
</feature>
<accession>A0A1S3X8A1</accession>
<keyword evidence="6" id="KW-0804">Transcription</keyword>
<evidence type="ECO:0000256" key="2">
    <source>
        <dbReference type="ARBA" id="ARBA00006454"/>
    </source>
</evidence>
<dbReference type="PANTHER" id="PTHR11850">
    <property type="entry name" value="HOMEOBOX PROTEIN TRANSCRIPTION FACTORS"/>
    <property type="match status" value="1"/>
</dbReference>
<feature type="compositionally biased region" description="Basic and acidic residues" evidence="9">
    <location>
        <begin position="375"/>
        <end position="386"/>
    </location>
</feature>
<dbReference type="AlphaFoldDB" id="A0A1S3X8A1"/>
<gene>
    <name evidence="12" type="primary">LOC107762402</name>
</gene>
<dbReference type="OMA" id="YNGLATH"/>
<feature type="DNA-binding region" description="Homeobox" evidence="8">
    <location>
        <begin position="302"/>
        <end position="364"/>
    </location>
</feature>
<dbReference type="InterPro" id="IPR009057">
    <property type="entry name" value="Homeodomain-like_sf"/>
</dbReference>
<dbReference type="InterPro" id="IPR006563">
    <property type="entry name" value="POX_dom"/>
</dbReference>
<dbReference type="PROSITE" id="PS50071">
    <property type="entry name" value="HOMEOBOX_2"/>
    <property type="match status" value="1"/>
</dbReference>
<dbReference type="CDD" id="cd00086">
    <property type="entry name" value="homeodomain"/>
    <property type="match status" value="1"/>
</dbReference>
<keyword evidence="7 8" id="KW-0539">Nucleus</keyword>
<sequence length="513" mass="57834">MAEGFEPYHVPQQSRRDKLRVLVDDNLQLQNYPSCLVPLYDPSIISSDLPSFQEINGTPFFYTPQNLRFLDQSIRTSGEDMVHNNNNNNNNTNGQGLSLSLSSLHHNTTNHDFLSKSSCVPLGPFTGYSLILKRSRFLKPAQLLLEELSCDVGREIYAEKLAADDFNLMDPSHENIVVDRQDCSNGDEHGKKKSRLILMLHEVYQRYKQYHQQLQMVVTSFESVAGLGNAAPFANLALKTMSKHFNCLKNAITDQLQFTNESRHGQRNCERDPIPRVGKGLYCQRPDQIHNNAGFADRTQPIWRPQRGLPERAVTVLRAWLFDHFLHPYPTDTDKVMLAKQTGLSRNQVSNWFINARVRLWKPMVEEIHMLETKEAHNKASQREGHNSNNNNNSIEHFPTSNSHAACETPSTSAPRLQDTPPKRTRNDFPMGNADSISLSYGNLSTGTSGVSLTLGLHQNTGIGLSEPFPINAARRFGIDANSDRFIVGGFEEQNGQFGRNFVGGQFLHDFAG</sequence>
<name>A0A1S3X8A1_TOBAC</name>
<evidence type="ECO:0000313" key="11">
    <source>
        <dbReference type="Proteomes" id="UP000790787"/>
    </source>
</evidence>
<evidence type="ECO:0000256" key="4">
    <source>
        <dbReference type="ARBA" id="ARBA00023125"/>
    </source>
</evidence>
<comment type="similarity">
    <text evidence="2">Belongs to the TALE/BELL homeobox family.</text>
</comment>
<dbReference type="Proteomes" id="UP000790787">
    <property type="component" value="Chromosome 2"/>
</dbReference>
<evidence type="ECO:0000256" key="1">
    <source>
        <dbReference type="ARBA" id="ARBA00004123"/>
    </source>
</evidence>
<evidence type="ECO:0000256" key="7">
    <source>
        <dbReference type="ARBA" id="ARBA00023242"/>
    </source>
</evidence>
<protein>
    <submittedName>
        <fullName evidence="12">BEL1-like homeodomain protein 9</fullName>
    </submittedName>
</protein>
<dbReference type="STRING" id="4097.A0A1S3X8A1"/>